<dbReference type="GO" id="GO:0016020">
    <property type="term" value="C:membrane"/>
    <property type="evidence" value="ECO:0007669"/>
    <property type="project" value="TreeGrafter"/>
</dbReference>
<dbReference type="Gene3D" id="3.40.50.1820">
    <property type="entry name" value="alpha/beta hydrolase"/>
    <property type="match status" value="1"/>
</dbReference>
<evidence type="ECO:0000313" key="4">
    <source>
        <dbReference type="Proteomes" id="UP000199607"/>
    </source>
</evidence>
<feature type="domain" description="AB hydrolase-1" evidence="2">
    <location>
        <begin position="22"/>
        <end position="253"/>
    </location>
</feature>
<dbReference type="PANTHER" id="PTHR43798:SF31">
    <property type="entry name" value="AB HYDROLASE SUPERFAMILY PROTEIN YCLE"/>
    <property type="match status" value="1"/>
</dbReference>
<dbReference type="RefSeq" id="WP_089867769.1">
    <property type="nucleotide sequence ID" value="NZ_FOTC01000001.1"/>
</dbReference>
<organism evidence="3 4">
    <name type="scientific">Halogranum rubrum</name>
    <dbReference type="NCBI Taxonomy" id="553466"/>
    <lineage>
        <taxon>Archaea</taxon>
        <taxon>Methanobacteriati</taxon>
        <taxon>Methanobacteriota</taxon>
        <taxon>Stenosarchaea group</taxon>
        <taxon>Halobacteria</taxon>
        <taxon>Halobacteriales</taxon>
        <taxon>Haloferacaceae</taxon>
    </lineage>
</organism>
<protein>
    <submittedName>
        <fullName evidence="3">Pimeloyl-ACP methyl ester carboxylesterase</fullName>
    </submittedName>
</protein>
<keyword evidence="1" id="KW-0378">Hydrolase</keyword>
<sequence length="267" mass="29761">MTHVQAEDGTEIFVRDMGEGDPIVFLHGWPLSHRMFEYQYHYLLDEGFRCIGIDHRGYGESDKPYGDYSYDRFADDLKAVLDELDVDGVTLAGFSMGGGIATHYMNRHDEAHVDKLALLAAASPCLTKKSDFPEGLDEEELNPLIEGARTDRAAMNAEFGQMLFHTEQSDEMMEWLWSLGMDASGLATAASAETFRDADLRPDMDGITVPTKIYHGVHDEITPFEITAEVLEDGIENAELVRFENSGHGLVADETEKLNEELAEFAG</sequence>
<evidence type="ECO:0000259" key="2">
    <source>
        <dbReference type="Pfam" id="PF00561"/>
    </source>
</evidence>
<dbReference type="PRINTS" id="PR00412">
    <property type="entry name" value="EPOXHYDRLASE"/>
</dbReference>
<evidence type="ECO:0000256" key="1">
    <source>
        <dbReference type="ARBA" id="ARBA00022801"/>
    </source>
</evidence>
<dbReference type="Proteomes" id="UP000199607">
    <property type="component" value="Unassembled WGS sequence"/>
</dbReference>
<dbReference type="PANTHER" id="PTHR43798">
    <property type="entry name" value="MONOACYLGLYCEROL LIPASE"/>
    <property type="match status" value="1"/>
</dbReference>
<dbReference type="AlphaFoldDB" id="A0A1I4D146"/>
<dbReference type="SUPFAM" id="SSF53474">
    <property type="entry name" value="alpha/beta-Hydrolases"/>
    <property type="match status" value="1"/>
</dbReference>
<dbReference type="PRINTS" id="PR00111">
    <property type="entry name" value="ABHYDROLASE"/>
</dbReference>
<dbReference type="InterPro" id="IPR000073">
    <property type="entry name" value="AB_hydrolase_1"/>
</dbReference>
<dbReference type="Pfam" id="PF00561">
    <property type="entry name" value="Abhydrolase_1"/>
    <property type="match status" value="1"/>
</dbReference>
<gene>
    <name evidence="3" type="ORF">SAMN04487950_1525</name>
</gene>
<dbReference type="STRING" id="553466.SAMN04487950_1525"/>
<dbReference type="InterPro" id="IPR029058">
    <property type="entry name" value="AB_hydrolase_fold"/>
</dbReference>
<dbReference type="EMBL" id="FOTC01000001">
    <property type="protein sequence ID" value="SFK86723.1"/>
    <property type="molecule type" value="Genomic_DNA"/>
</dbReference>
<dbReference type="InterPro" id="IPR050266">
    <property type="entry name" value="AB_hydrolase_sf"/>
</dbReference>
<evidence type="ECO:0000313" key="3">
    <source>
        <dbReference type="EMBL" id="SFK86723.1"/>
    </source>
</evidence>
<keyword evidence="4" id="KW-1185">Reference proteome</keyword>
<name>A0A1I4D146_9EURY</name>
<accession>A0A1I4D146</accession>
<reference evidence="4" key="1">
    <citation type="submission" date="2016-10" db="EMBL/GenBank/DDBJ databases">
        <authorList>
            <person name="Varghese N."/>
            <person name="Submissions S."/>
        </authorList>
    </citation>
    <scope>NUCLEOTIDE SEQUENCE [LARGE SCALE GENOMIC DNA]</scope>
    <source>
        <strain evidence="4">CGMCC 1.7738</strain>
    </source>
</reference>
<proteinExistence type="predicted"/>
<dbReference type="GO" id="GO:0016787">
    <property type="term" value="F:hydrolase activity"/>
    <property type="evidence" value="ECO:0007669"/>
    <property type="project" value="UniProtKB-KW"/>
</dbReference>
<dbReference type="InterPro" id="IPR000639">
    <property type="entry name" value="Epox_hydrolase-like"/>
</dbReference>